<gene>
    <name evidence="1" type="ORF">DFR45_10872</name>
</gene>
<name>A0A369AGT4_9BURK</name>
<organism evidence="1 2">
    <name type="scientific">Extensimonas vulgaris</name>
    <dbReference type="NCBI Taxonomy" id="1031594"/>
    <lineage>
        <taxon>Bacteria</taxon>
        <taxon>Pseudomonadati</taxon>
        <taxon>Pseudomonadota</taxon>
        <taxon>Betaproteobacteria</taxon>
        <taxon>Burkholderiales</taxon>
        <taxon>Comamonadaceae</taxon>
        <taxon>Extensimonas</taxon>
    </lineage>
</organism>
<dbReference type="RefSeq" id="WP_199755315.1">
    <property type="nucleotide sequence ID" value="NZ_QPJU01000008.1"/>
</dbReference>
<keyword evidence="2" id="KW-1185">Reference proteome</keyword>
<dbReference type="AlphaFoldDB" id="A0A369AGT4"/>
<sequence length="46" mass="5411">MGYDSYRVYFTRCAEVVYLLQLGGDKSTQKRDIQRAIEMARALHKE</sequence>
<reference evidence="1 2" key="1">
    <citation type="submission" date="2018-07" db="EMBL/GenBank/DDBJ databases">
        <title>Genomic Encyclopedia of Type Strains, Phase IV (KMG-IV): sequencing the most valuable type-strain genomes for metagenomic binning, comparative biology and taxonomic classification.</title>
        <authorList>
            <person name="Goeker M."/>
        </authorList>
    </citation>
    <scope>NUCLEOTIDE SEQUENCE [LARGE SCALE GENOMIC DNA]</scope>
    <source>
        <strain evidence="1 2">DSM 100911</strain>
    </source>
</reference>
<protein>
    <submittedName>
        <fullName evidence="1">Putative addiction module killer protein</fullName>
    </submittedName>
</protein>
<dbReference type="Proteomes" id="UP000252174">
    <property type="component" value="Unassembled WGS sequence"/>
</dbReference>
<proteinExistence type="predicted"/>
<evidence type="ECO:0000313" key="1">
    <source>
        <dbReference type="EMBL" id="RCX08572.1"/>
    </source>
</evidence>
<dbReference type="EMBL" id="QPJU01000008">
    <property type="protein sequence ID" value="RCX08572.1"/>
    <property type="molecule type" value="Genomic_DNA"/>
</dbReference>
<accession>A0A369AGT4</accession>
<evidence type="ECO:0000313" key="2">
    <source>
        <dbReference type="Proteomes" id="UP000252174"/>
    </source>
</evidence>
<comment type="caution">
    <text evidence="1">The sequence shown here is derived from an EMBL/GenBank/DDBJ whole genome shotgun (WGS) entry which is preliminary data.</text>
</comment>